<evidence type="ECO:0000259" key="6">
    <source>
        <dbReference type="PROSITE" id="PS51380"/>
    </source>
</evidence>
<evidence type="ECO:0000313" key="7">
    <source>
        <dbReference type="EMBL" id="CDO55885.1"/>
    </source>
</evidence>
<dbReference type="Proteomes" id="UP000242525">
    <property type="component" value="Unassembled WGS sequence"/>
</dbReference>
<protein>
    <submittedName>
        <fullName evidence="7">Similar to Saccharomyces cerevisiae YDR414C ERD1 Predicted membrane protein required for the retention of lumenal endoplasmic reticulum proteins</fullName>
    </submittedName>
</protein>
<feature type="transmembrane region" description="Helical" evidence="5">
    <location>
        <begin position="345"/>
        <end position="363"/>
    </location>
</feature>
<feature type="transmembrane region" description="Helical" evidence="5">
    <location>
        <begin position="36"/>
        <end position="58"/>
    </location>
</feature>
<dbReference type="PROSITE" id="PS51380">
    <property type="entry name" value="EXS"/>
    <property type="match status" value="1"/>
</dbReference>
<evidence type="ECO:0000256" key="1">
    <source>
        <dbReference type="ARBA" id="ARBA00004141"/>
    </source>
</evidence>
<comment type="caution">
    <text evidence="7">The sequence shown here is derived from an EMBL/GenBank/DDBJ whole genome shotgun (WGS) entry which is preliminary data.</text>
</comment>
<dbReference type="EMBL" id="CCBN010000012">
    <property type="protein sequence ID" value="CDO55885.1"/>
    <property type="molecule type" value="Genomic_DNA"/>
</dbReference>
<comment type="subcellular location">
    <subcellularLocation>
        <location evidence="1">Membrane</location>
        <topology evidence="1">Multi-pass membrane protein</topology>
    </subcellularLocation>
</comment>
<dbReference type="PANTHER" id="PTHR10783">
    <property type="entry name" value="XENOTROPIC AND POLYTROPIC RETROVIRUS RECEPTOR 1-RELATED"/>
    <property type="match status" value="1"/>
</dbReference>
<evidence type="ECO:0000256" key="4">
    <source>
        <dbReference type="ARBA" id="ARBA00023136"/>
    </source>
</evidence>
<name>A0A0J9XG50_GEOCN</name>
<dbReference type="Pfam" id="PF03124">
    <property type="entry name" value="EXS"/>
    <property type="match status" value="1"/>
</dbReference>
<keyword evidence="8" id="KW-1185">Reference proteome</keyword>
<keyword evidence="3 5" id="KW-1133">Transmembrane helix</keyword>
<organism evidence="7 8">
    <name type="scientific">Geotrichum candidum</name>
    <name type="common">Oospora lactis</name>
    <name type="synonym">Dipodascus geotrichum</name>
    <dbReference type="NCBI Taxonomy" id="1173061"/>
    <lineage>
        <taxon>Eukaryota</taxon>
        <taxon>Fungi</taxon>
        <taxon>Dikarya</taxon>
        <taxon>Ascomycota</taxon>
        <taxon>Saccharomycotina</taxon>
        <taxon>Dipodascomycetes</taxon>
        <taxon>Dipodascales</taxon>
        <taxon>Dipodascaceae</taxon>
        <taxon>Geotrichum</taxon>
    </lineage>
</organism>
<dbReference type="OrthoDB" id="2159384at2759"/>
<evidence type="ECO:0000256" key="3">
    <source>
        <dbReference type="ARBA" id="ARBA00022989"/>
    </source>
</evidence>
<feature type="transmembrane region" description="Helical" evidence="5">
    <location>
        <begin position="134"/>
        <end position="153"/>
    </location>
</feature>
<accession>A0A0J9XG50</accession>
<reference evidence="7" key="1">
    <citation type="submission" date="2014-03" db="EMBL/GenBank/DDBJ databases">
        <authorList>
            <person name="Casaregola S."/>
        </authorList>
    </citation>
    <scope>NUCLEOTIDE SEQUENCE [LARGE SCALE GENOMIC DNA]</scope>
    <source>
        <strain evidence="7">CLIB 918</strain>
    </source>
</reference>
<dbReference type="STRING" id="1173061.A0A0J9XG50"/>
<dbReference type="InterPro" id="IPR004342">
    <property type="entry name" value="EXS_C"/>
</dbReference>
<evidence type="ECO:0000256" key="2">
    <source>
        <dbReference type="ARBA" id="ARBA00022692"/>
    </source>
</evidence>
<dbReference type="PANTHER" id="PTHR10783:SF46">
    <property type="entry name" value="PROTEIN ERD1 HOMOLOG 2"/>
    <property type="match status" value="1"/>
</dbReference>
<evidence type="ECO:0000256" key="5">
    <source>
        <dbReference type="SAM" id="Phobius"/>
    </source>
</evidence>
<evidence type="ECO:0000313" key="8">
    <source>
        <dbReference type="Proteomes" id="UP000242525"/>
    </source>
</evidence>
<dbReference type="GO" id="GO:0016020">
    <property type="term" value="C:membrane"/>
    <property type="evidence" value="ECO:0007669"/>
    <property type="project" value="UniProtKB-SubCell"/>
</dbReference>
<proteinExistence type="predicted"/>
<keyword evidence="4 5" id="KW-0472">Membrane</keyword>
<gene>
    <name evidence="7" type="ORF">BN980_GECA12s03827g</name>
</gene>
<dbReference type="GO" id="GO:0005737">
    <property type="term" value="C:cytoplasm"/>
    <property type="evidence" value="ECO:0007669"/>
    <property type="project" value="TreeGrafter"/>
</dbReference>
<sequence length="423" mass="47390">MVAIPLEAVNAAENLKVAAEAAAVKIISAFDIHFPLPYRICVTILAGIWAWGFTAKLLNSVKIDVSLLIRHSFPKHGAAGLSSARSLHRDIFHFASILSLFVFGSWVLFALILLRQYSNNDFDIMQGGNTRVRTIDLVPVSTLFLFLASFFIPGRGFHSAGRRQFLAIMRRISVGGLDVEGRFADVLVSDVLTSYTRVLLDLGVAVCMFVAGTSCVGKPDRSSCSGPYVTTIVLSIPYVIRFRQCTIDFQRTGQTMHIANCLKYLSSLPVVFFGVLQKMYKGVEGDNGFTEAMAYKLWIFAAVINSCYSIVWDIKCDWNLELLNSSPLAYKHGGLRGVLFFRPRIVYYFVILLDISFRLLWALKVTTNFRFIGDTESGLFGLELLEILRRSVWMCLRTEKEWITTHGAGNLPMVEMETFGHNN</sequence>
<dbReference type="AlphaFoldDB" id="A0A0J9XG50"/>
<feature type="transmembrane region" description="Helical" evidence="5">
    <location>
        <begin position="91"/>
        <end position="114"/>
    </location>
</feature>
<keyword evidence="2 5" id="KW-0812">Transmembrane</keyword>
<feature type="domain" description="EXS" evidence="6">
    <location>
        <begin position="221"/>
        <end position="423"/>
    </location>
</feature>